<dbReference type="EMBL" id="BLLF01001948">
    <property type="protein sequence ID" value="GFH22010.1"/>
    <property type="molecule type" value="Genomic_DNA"/>
</dbReference>
<dbReference type="AlphaFoldDB" id="A0A699ZLP5"/>
<keyword evidence="1" id="KW-0472">Membrane</keyword>
<protein>
    <submittedName>
        <fullName evidence="2">Uncharacterized protein</fullName>
    </submittedName>
</protein>
<gene>
    <name evidence="2" type="ORF">HaLaN_19408</name>
</gene>
<keyword evidence="1" id="KW-0812">Transmembrane</keyword>
<proteinExistence type="predicted"/>
<sequence length="109" mass="12324">MQLTVLGQGYKLYLEHGLLQLRPFSWPRLQEGLARVVPSDTFHYLVLAAAFLAHMPLSLALAPMVLLSGLELVRFGQEAGRGKAWWSRLQPLASMVLGKKCDHVWSYEF</sequence>
<keyword evidence="1" id="KW-1133">Transmembrane helix</keyword>
<organism evidence="2 3">
    <name type="scientific">Haematococcus lacustris</name>
    <name type="common">Green alga</name>
    <name type="synonym">Haematococcus pluvialis</name>
    <dbReference type="NCBI Taxonomy" id="44745"/>
    <lineage>
        <taxon>Eukaryota</taxon>
        <taxon>Viridiplantae</taxon>
        <taxon>Chlorophyta</taxon>
        <taxon>core chlorophytes</taxon>
        <taxon>Chlorophyceae</taxon>
        <taxon>CS clade</taxon>
        <taxon>Chlamydomonadales</taxon>
        <taxon>Haematococcaceae</taxon>
        <taxon>Haematococcus</taxon>
    </lineage>
</organism>
<name>A0A699ZLP5_HAELA</name>
<accession>A0A699ZLP5</accession>
<dbReference type="Proteomes" id="UP000485058">
    <property type="component" value="Unassembled WGS sequence"/>
</dbReference>
<evidence type="ECO:0000256" key="1">
    <source>
        <dbReference type="SAM" id="Phobius"/>
    </source>
</evidence>
<reference evidence="2 3" key="1">
    <citation type="submission" date="2020-02" db="EMBL/GenBank/DDBJ databases">
        <title>Draft genome sequence of Haematococcus lacustris strain NIES-144.</title>
        <authorList>
            <person name="Morimoto D."/>
            <person name="Nakagawa S."/>
            <person name="Yoshida T."/>
            <person name="Sawayama S."/>
        </authorList>
    </citation>
    <scope>NUCLEOTIDE SEQUENCE [LARGE SCALE GENOMIC DNA]</scope>
    <source>
        <strain evidence="2 3">NIES-144</strain>
    </source>
</reference>
<comment type="caution">
    <text evidence="2">The sequence shown here is derived from an EMBL/GenBank/DDBJ whole genome shotgun (WGS) entry which is preliminary data.</text>
</comment>
<keyword evidence="3" id="KW-1185">Reference proteome</keyword>
<feature type="transmembrane region" description="Helical" evidence="1">
    <location>
        <begin position="42"/>
        <end position="67"/>
    </location>
</feature>
<evidence type="ECO:0000313" key="2">
    <source>
        <dbReference type="EMBL" id="GFH22010.1"/>
    </source>
</evidence>
<feature type="non-terminal residue" evidence="2">
    <location>
        <position position="1"/>
    </location>
</feature>
<evidence type="ECO:0000313" key="3">
    <source>
        <dbReference type="Proteomes" id="UP000485058"/>
    </source>
</evidence>